<evidence type="ECO:0000256" key="6">
    <source>
        <dbReference type="ARBA" id="ARBA00022692"/>
    </source>
</evidence>
<organism evidence="15">
    <name type="scientific">Trichuris suis</name>
    <name type="common">pig whipworm</name>
    <dbReference type="NCBI Taxonomy" id="68888"/>
    <lineage>
        <taxon>Eukaryota</taxon>
        <taxon>Metazoa</taxon>
        <taxon>Ecdysozoa</taxon>
        <taxon>Nematoda</taxon>
        <taxon>Enoplea</taxon>
        <taxon>Dorylaimia</taxon>
        <taxon>Trichinellida</taxon>
        <taxon>Trichuridae</taxon>
        <taxon>Trichuris</taxon>
    </lineage>
</organism>
<sequence>MMDQLQAQTGKQYAAVGSAVAVQSNRCFVGRSEVNVITLRTIQCSQQLRIVDSHVRLFYKLKVETRQMLQFASNGCTFLRKLRQPKVQTVFVLLLIISAIIYIRSPQATLKDISYIFATRTNDSITILMWFGYFSAQFDQTVFSECPELNCHVTHNRSYFEQSSAVVFHDRSIVLSDLPMSRLPGQHYVFFLMESPHHTSDEPYQKLSKHFYTLTMNYRRDADIQMPFGYMKPRKKSLNLNFWDDLRNIVAKKRKLACWFVSNCYTPSKREVYMKNLQKYLPVDVYGACGPLKCSRDNPQCRLLKKNYKFHFVFENSVCTDFVTGRFFDALIDVSIPIVLRRKIYEPVGPKNSFIAADDFDTPKEMADYLLHLANDTEAYIKYFEWMKQYESIGEKRSQGKGFCHLCSMLQQMRQYNVRVSASKTAKDIMAWYNVTKNCYAGYGSQIGTVDREFHEH</sequence>
<evidence type="ECO:0000256" key="5">
    <source>
        <dbReference type="ARBA" id="ARBA00022679"/>
    </source>
</evidence>
<dbReference type="AlphaFoldDB" id="A0A085N187"/>
<feature type="transmembrane region" description="Helical" evidence="12">
    <location>
        <begin position="87"/>
        <end position="105"/>
    </location>
</feature>
<evidence type="ECO:0000259" key="13">
    <source>
        <dbReference type="Pfam" id="PF00852"/>
    </source>
</evidence>
<dbReference type="GO" id="GO:0008417">
    <property type="term" value="F:fucosyltransferase activity"/>
    <property type="evidence" value="ECO:0007669"/>
    <property type="project" value="InterPro"/>
</dbReference>
<comment type="similarity">
    <text evidence="3 12">Belongs to the glycosyltransferase 10 family.</text>
</comment>
<comment type="subcellular location">
    <subcellularLocation>
        <location evidence="1 12">Golgi apparatus</location>
        <location evidence="1 12">Golgi stack membrane</location>
        <topology evidence="1 12">Single-pass type II membrane protein</topology>
    </subcellularLocation>
</comment>
<dbReference type="EC" id="2.4.1.-" evidence="12"/>
<keyword evidence="11" id="KW-0325">Glycoprotein</keyword>
<evidence type="ECO:0000256" key="9">
    <source>
        <dbReference type="ARBA" id="ARBA00023034"/>
    </source>
</evidence>
<evidence type="ECO:0000256" key="3">
    <source>
        <dbReference type="ARBA" id="ARBA00008919"/>
    </source>
</evidence>
<evidence type="ECO:0000256" key="12">
    <source>
        <dbReference type="RuleBase" id="RU003832"/>
    </source>
</evidence>
<keyword evidence="5 12" id="KW-0808">Transferase</keyword>
<dbReference type="InterPro" id="IPR031481">
    <property type="entry name" value="Glyco_tran_10_N"/>
</dbReference>
<dbReference type="GO" id="GO:0032580">
    <property type="term" value="C:Golgi cisterna membrane"/>
    <property type="evidence" value="ECO:0007669"/>
    <property type="project" value="UniProtKB-SubCell"/>
</dbReference>
<gene>
    <name evidence="15" type="ORF">M514_24611</name>
</gene>
<dbReference type="FunFam" id="3.40.50.11660:FF:000004">
    <property type="entry name" value="Glycoprotein 3-alpha-L-fucosyltransferase A"/>
    <property type="match status" value="1"/>
</dbReference>
<keyword evidence="8 12" id="KW-1133">Transmembrane helix</keyword>
<keyword evidence="9 12" id="KW-0333">Golgi apparatus</keyword>
<evidence type="ECO:0000256" key="8">
    <source>
        <dbReference type="ARBA" id="ARBA00022989"/>
    </source>
</evidence>
<name>A0A085N187_9BILA</name>
<accession>A0A085N187</accession>
<keyword evidence="6 12" id="KW-0812">Transmembrane</keyword>
<dbReference type="Proteomes" id="UP000030758">
    <property type="component" value="Unassembled WGS sequence"/>
</dbReference>
<dbReference type="Pfam" id="PF17039">
    <property type="entry name" value="Glyco_tran_10_N"/>
    <property type="match status" value="1"/>
</dbReference>
<keyword evidence="10 12" id="KW-0472">Membrane</keyword>
<dbReference type="UniPathway" id="UPA00378"/>
<keyword evidence="4 12" id="KW-0328">Glycosyltransferase</keyword>
<evidence type="ECO:0000256" key="1">
    <source>
        <dbReference type="ARBA" id="ARBA00004447"/>
    </source>
</evidence>
<reference evidence="15" key="1">
    <citation type="journal article" date="2014" name="Nat. Genet.">
        <title>Genome and transcriptome of the porcine whipworm Trichuris suis.</title>
        <authorList>
            <person name="Jex A.R."/>
            <person name="Nejsum P."/>
            <person name="Schwarz E.M."/>
            <person name="Hu L."/>
            <person name="Young N.D."/>
            <person name="Hall R.S."/>
            <person name="Korhonen P.K."/>
            <person name="Liao S."/>
            <person name="Thamsborg S."/>
            <person name="Xia J."/>
            <person name="Xu P."/>
            <person name="Wang S."/>
            <person name="Scheerlinck J.P."/>
            <person name="Hofmann A."/>
            <person name="Sternberg P.W."/>
            <person name="Wang J."/>
            <person name="Gasser R.B."/>
        </authorList>
    </citation>
    <scope>NUCLEOTIDE SEQUENCE [LARGE SCALE GENOMIC DNA]</scope>
    <source>
        <strain evidence="15">DCEP-RM93F</strain>
    </source>
</reference>
<dbReference type="InterPro" id="IPR038577">
    <property type="entry name" value="GT10-like_C_sf"/>
</dbReference>
<dbReference type="PANTHER" id="PTHR48438:SF1">
    <property type="entry name" value="ALPHA-(1,3)-FUCOSYLTRANSFERASE C-RELATED"/>
    <property type="match status" value="1"/>
</dbReference>
<dbReference type="EMBL" id="KL367578">
    <property type="protein sequence ID" value="KFD63233.1"/>
    <property type="molecule type" value="Genomic_DNA"/>
</dbReference>
<evidence type="ECO:0000256" key="7">
    <source>
        <dbReference type="ARBA" id="ARBA00022968"/>
    </source>
</evidence>
<dbReference type="PANTHER" id="PTHR48438">
    <property type="entry name" value="ALPHA-(1,3)-FUCOSYLTRANSFERASE C-RELATED"/>
    <property type="match status" value="1"/>
</dbReference>
<dbReference type="SUPFAM" id="SSF53756">
    <property type="entry name" value="UDP-Glycosyltransferase/glycogen phosphorylase"/>
    <property type="match status" value="1"/>
</dbReference>
<proteinExistence type="inferred from homology"/>
<evidence type="ECO:0000256" key="2">
    <source>
        <dbReference type="ARBA" id="ARBA00004922"/>
    </source>
</evidence>
<evidence type="ECO:0000259" key="14">
    <source>
        <dbReference type="Pfam" id="PF17039"/>
    </source>
</evidence>
<protein>
    <recommendedName>
        <fullName evidence="12">Fucosyltransferase</fullName>
        <ecNumber evidence="12">2.4.1.-</ecNumber>
    </recommendedName>
</protein>
<dbReference type="InterPro" id="IPR001503">
    <property type="entry name" value="Glyco_trans_10"/>
</dbReference>
<evidence type="ECO:0000313" key="15">
    <source>
        <dbReference type="EMBL" id="KFD63233.1"/>
    </source>
</evidence>
<evidence type="ECO:0000256" key="4">
    <source>
        <dbReference type="ARBA" id="ARBA00022676"/>
    </source>
</evidence>
<dbReference type="InterPro" id="IPR055270">
    <property type="entry name" value="Glyco_tran_10_C"/>
</dbReference>
<feature type="domain" description="Fucosyltransferase N-terminal" evidence="14">
    <location>
        <begin position="124"/>
        <end position="229"/>
    </location>
</feature>
<comment type="pathway">
    <text evidence="2">Protein modification; protein glycosylation.</text>
</comment>
<keyword evidence="7" id="KW-0735">Signal-anchor</keyword>
<dbReference type="Gene3D" id="3.40.50.11660">
    <property type="entry name" value="Glycosyl transferase family 10, C-terminal domain"/>
    <property type="match status" value="1"/>
</dbReference>
<dbReference type="Pfam" id="PF00852">
    <property type="entry name" value="Glyco_transf_10"/>
    <property type="match status" value="1"/>
</dbReference>
<evidence type="ECO:0000256" key="10">
    <source>
        <dbReference type="ARBA" id="ARBA00023136"/>
    </source>
</evidence>
<evidence type="ECO:0000256" key="11">
    <source>
        <dbReference type="ARBA" id="ARBA00023180"/>
    </source>
</evidence>
<feature type="domain" description="Fucosyltransferase C-terminal" evidence="13">
    <location>
        <begin position="251"/>
        <end position="418"/>
    </location>
</feature>